<dbReference type="GO" id="GO:0005634">
    <property type="term" value="C:nucleus"/>
    <property type="evidence" value="ECO:0007669"/>
    <property type="project" value="TreeGrafter"/>
</dbReference>
<dbReference type="InterPro" id="IPR000719">
    <property type="entry name" value="Prot_kinase_dom"/>
</dbReference>
<evidence type="ECO:0000313" key="6">
    <source>
        <dbReference type="EMBL" id="GMT09381.1"/>
    </source>
</evidence>
<dbReference type="Gene3D" id="1.10.510.10">
    <property type="entry name" value="Transferase(Phosphotransferase) domain 1"/>
    <property type="match status" value="1"/>
</dbReference>
<gene>
    <name evidence="6" type="ORF">PFISCL1PPCAC_678</name>
</gene>
<evidence type="ECO:0000256" key="2">
    <source>
        <dbReference type="ARBA" id="ARBA00022741"/>
    </source>
</evidence>
<dbReference type="Proteomes" id="UP001432322">
    <property type="component" value="Unassembled WGS sequence"/>
</dbReference>
<evidence type="ECO:0000256" key="4">
    <source>
        <dbReference type="ARBA" id="ARBA00022840"/>
    </source>
</evidence>
<dbReference type="AlphaFoldDB" id="A0AAV5USF6"/>
<evidence type="ECO:0000313" key="7">
    <source>
        <dbReference type="Proteomes" id="UP001432322"/>
    </source>
</evidence>
<keyword evidence="7" id="KW-1185">Reference proteome</keyword>
<name>A0AAV5USF6_9BILA</name>
<dbReference type="EMBL" id="BTSY01000001">
    <property type="protein sequence ID" value="GMT09381.1"/>
    <property type="molecule type" value="Genomic_DNA"/>
</dbReference>
<feature type="domain" description="Protein kinase" evidence="5">
    <location>
        <begin position="1"/>
        <end position="132"/>
    </location>
</feature>
<keyword evidence="3" id="KW-0418">Kinase</keyword>
<dbReference type="SUPFAM" id="SSF56112">
    <property type="entry name" value="Protein kinase-like (PK-like)"/>
    <property type="match status" value="1"/>
</dbReference>
<evidence type="ECO:0000256" key="3">
    <source>
        <dbReference type="ARBA" id="ARBA00022777"/>
    </source>
</evidence>
<sequence>FSCYIFLQLCSYSLEEWLEDIQVDRDRNQMRLWFEQMVDAVSYIHEKSMDGKGVIRRDLKPSNIMFDKEGRIRICDFGIISEFCQVDETHTHTENIGTRLYQAPEQVFWCYSHKVDVFALGLIYAELCVPMN</sequence>
<organism evidence="6 7">
    <name type="scientific">Pristionchus fissidentatus</name>
    <dbReference type="NCBI Taxonomy" id="1538716"/>
    <lineage>
        <taxon>Eukaryota</taxon>
        <taxon>Metazoa</taxon>
        <taxon>Ecdysozoa</taxon>
        <taxon>Nematoda</taxon>
        <taxon>Chromadorea</taxon>
        <taxon>Rhabditida</taxon>
        <taxon>Rhabditina</taxon>
        <taxon>Diplogasteromorpha</taxon>
        <taxon>Diplogasteroidea</taxon>
        <taxon>Neodiplogasteridae</taxon>
        <taxon>Pristionchus</taxon>
    </lineage>
</organism>
<evidence type="ECO:0000259" key="5">
    <source>
        <dbReference type="PROSITE" id="PS50011"/>
    </source>
</evidence>
<protein>
    <recommendedName>
        <fullName evidence="5">Protein kinase domain-containing protein</fullName>
    </recommendedName>
</protein>
<feature type="non-terminal residue" evidence="6">
    <location>
        <position position="132"/>
    </location>
</feature>
<dbReference type="PANTHER" id="PTHR11042:SF91">
    <property type="entry name" value="EUKARYOTIC TRANSLATION INITIATION FACTOR 2-ALPHA KINASE"/>
    <property type="match status" value="1"/>
</dbReference>
<keyword evidence="1" id="KW-0808">Transferase</keyword>
<dbReference type="GO" id="GO:0005737">
    <property type="term" value="C:cytoplasm"/>
    <property type="evidence" value="ECO:0007669"/>
    <property type="project" value="TreeGrafter"/>
</dbReference>
<accession>A0AAV5USF6</accession>
<keyword evidence="2" id="KW-0547">Nucleotide-binding</keyword>
<keyword evidence="4" id="KW-0067">ATP-binding</keyword>
<dbReference type="SMART" id="SM00220">
    <property type="entry name" value="S_TKc"/>
    <property type="match status" value="1"/>
</dbReference>
<feature type="non-terminal residue" evidence="6">
    <location>
        <position position="1"/>
    </location>
</feature>
<dbReference type="GO" id="GO:0005524">
    <property type="term" value="F:ATP binding"/>
    <property type="evidence" value="ECO:0007669"/>
    <property type="project" value="UniProtKB-KW"/>
</dbReference>
<proteinExistence type="predicted"/>
<dbReference type="Pfam" id="PF00069">
    <property type="entry name" value="Pkinase"/>
    <property type="match status" value="1"/>
</dbReference>
<dbReference type="InterPro" id="IPR011009">
    <property type="entry name" value="Kinase-like_dom_sf"/>
</dbReference>
<comment type="caution">
    <text evidence="6">The sequence shown here is derived from an EMBL/GenBank/DDBJ whole genome shotgun (WGS) entry which is preliminary data.</text>
</comment>
<reference evidence="6" key="1">
    <citation type="submission" date="2023-10" db="EMBL/GenBank/DDBJ databases">
        <title>Genome assembly of Pristionchus species.</title>
        <authorList>
            <person name="Yoshida K."/>
            <person name="Sommer R.J."/>
        </authorList>
    </citation>
    <scope>NUCLEOTIDE SEQUENCE</scope>
    <source>
        <strain evidence="6">RS5133</strain>
    </source>
</reference>
<evidence type="ECO:0000256" key="1">
    <source>
        <dbReference type="ARBA" id="ARBA00022679"/>
    </source>
</evidence>
<dbReference type="GO" id="GO:0004694">
    <property type="term" value="F:eukaryotic translation initiation factor 2alpha kinase activity"/>
    <property type="evidence" value="ECO:0007669"/>
    <property type="project" value="TreeGrafter"/>
</dbReference>
<dbReference type="InterPro" id="IPR050339">
    <property type="entry name" value="CC_SR_Kinase"/>
</dbReference>
<dbReference type="PANTHER" id="PTHR11042">
    <property type="entry name" value="EUKARYOTIC TRANSLATION INITIATION FACTOR 2-ALPHA KINASE EIF2-ALPHA KINASE -RELATED"/>
    <property type="match status" value="1"/>
</dbReference>
<dbReference type="PROSITE" id="PS50011">
    <property type="entry name" value="PROTEIN_KINASE_DOM"/>
    <property type="match status" value="1"/>
</dbReference>